<evidence type="ECO:0000256" key="5">
    <source>
        <dbReference type="ARBA" id="ARBA00022679"/>
    </source>
</evidence>
<keyword evidence="6" id="KW-0598">Phosphotransferase system</keyword>
<dbReference type="InterPro" id="IPR036667">
    <property type="entry name" value="PTS_IIB_sorbose-sp_sf"/>
</dbReference>
<protein>
    <submittedName>
        <fullName evidence="9">PTS system sorbose subfamily IIB component</fullName>
    </submittedName>
</protein>
<dbReference type="SUPFAM" id="SSF52728">
    <property type="entry name" value="PTS IIb component"/>
    <property type="match status" value="1"/>
</dbReference>
<dbReference type="InterPro" id="IPR004720">
    <property type="entry name" value="PTS_IIB_sorbose-sp"/>
</dbReference>
<keyword evidence="4" id="KW-0762">Sugar transport</keyword>
<dbReference type="GO" id="GO:0005737">
    <property type="term" value="C:cytoplasm"/>
    <property type="evidence" value="ECO:0007669"/>
    <property type="project" value="UniProtKB-SubCell"/>
</dbReference>
<dbReference type="eggNOG" id="COG3444">
    <property type="taxonomic scope" value="Bacteria"/>
</dbReference>
<dbReference type="RefSeq" id="WP_014063413.1">
    <property type="nucleotide sequence ID" value="NC_015958.1"/>
</dbReference>
<dbReference type="HOGENOM" id="CLU_116175_1_0_9"/>
<sequence length="164" mass="18608">MPITLVRVDDRVIHGQIVTRWAREKKCDEIIAVDDKIASDKVLSMVMKNAAPPGIKSSIYTIKDAIPKIIEARDSQKNYFIIVKTPITLLKLIEGGCDFIKEVIYGPSSARPNTVNVAPNASLTYEEIEACEQLHNWGVDITFQLVPDSKMYRWSDIREEFVKK</sequence>
<proteinExistence type="predicted"/>
<dbReference type="EMBL" id="CP002991">
    <property type="protein sequence ID" value="AEM79484.1"/>
    <property type="molecule type" value="Genomic_DNA"/>
</dbReference>
<feature type="domain" description="PTS EIIB type-4" evidence="8">
    <location>
        <begin position="1"/>
        <end position="164"/>
    </location>
</feature>
<accession>G2MTU9</accession>
<evidence type="ECO:0000256" key="2">
    <source>
        <dbReference type="ARBA" id="ARBA00022448"/>
    </source>
</evidence>
<dbReference type="STRING" id="697303.Thewi_2132"/>
<dbReference type="Gene3D" id="3.40.35.10">
    <property type="entry name" value="Phosphotransferase system, sorbose subfamily IIB component"/>
    <property type="match status" value="1"/>
</dbReference>
<evidence type="ECO:0000256" key="1">
    <source>
        <dbReference type="ARBA" id="ARBA00004496"/>
    </source>
</evidence>
<evidence type="ECO:0000259" key="8">
    <source>
        <dbReference type="PROSITE" id="PS51101"/>
    </source>
</evidence>
<dbReference type="Pfam" id="PF03830">
    <property type="entry name" value="PTSIIB_sorb"/>
    <property type="match status" value="1"/>
</dbReference>
<evidence type="ECO:0000256" key="3">
    <source>
        <dbReference type="ARBA" id="ARBA00022490"/>
    </source>
</evidence>
<comment type="subcellular location">
    <subcellularLocation>
        <location evidence="1">Cytoplasm</location>
    </subcellularLocation>
</comment>
<keyword evidence="5" id="KW-0808">Transferase</keyword>
<dbReference type="GO" id="GO:0016301">
    <property type="term" value="F:kinase activity"/>
    <property type="evidence" value="ECO:0007669"/>
    <property type="project" value="UniProtKB-KW"/>
</dbReference>
<evidence type="ECO:0000313" key="10">
    <source>
        <dbReference type="Proteomes" id="UP000008276"/>
    </source>
</evidence>
<evidence type="ECO:0000256" key="7">
    <source>
        <dbReference type="ARBA" id="ARBA00022777"/>
    </source>
</evidence>
<dbReference type="PROSITE" id="PS51101">
    <property type="entry name" value="PTS_EIIB_TYPE_4"/>
    <property type="match status" value="1"/>
</dbReference>
<evidence type="ECO:0000256" key="6">
    <source>
        <dbReference type="ARBA" id="ARBA00022683"/>
    </source>
</evidence>
<keyword evidence="10" id="KW-1185">Reference proteome</keyword>
<name>G2MTU9_9THEO</name>
<dbReference type="Proteomes" id="UP000008276">
    <property type="component" value="Chromosome"/>
</dbReference>
<evidence type="ECO:0000256" key="4">
    <source>
        <dbReference type="ARBA" id="ARBA00022597"/>
    </source>
</evidence>
<dbReference type="AlphaFoldDB" id="G2MTU9"/>
<keyword evidence="7" id="KW-0418">Kinase</keyword>
<keyword evidence="2" id="KW-0813">Transport</keyword>
<evidence type="ECO:0000313" key="9">
    <source>
        <dbReference type="EMBL" id="AEM79484.1"/>
    </source>
</evidence>
<dbReference type="GO" id="GO:0009401">
    <property type="term" value="P:phosphoenolpyruvate-dependent sugar phosphotransferase system"/>
    <property type="evidence" value="ECO:0007669"/>
    <property type="project" value="UniProtKB-KW"/>
</dbReference>
<dbReference type="KEGG" id="twi:Thewi_2132"/>
<organism evidence="9 10">
    <name type="scientific">Thermoanaerobacter wiegelii Rt8.B1</name>
    <dbReference type="NCBI Taxonomy" id="697303"/>
    <lineage>
        <taxon>Bacteria</taxon>
        <taxon>Bacillati</taxon>
        <taxon>Bacillota</taxon>
        <taxon>Clostridia</taxon>
        <taxon>Thermoanaerobacterales</taxon>
        <taxon>Thermoanaerobacteraceae</taxon>
        <taxon>Thermoanaerobacter</taxon>
    </lineage>
</organism>
<gene>
    <name evidence="9" type="ORF">Thewi_2132</name>
</gene>
<dbReference type="GO" id="GO:0008982">
    <property type="term" value="F:protein-N(PI)-phosphohistidine-sugar phosphotransferase activity"/>
    <property type="evidence" value="ECO:0007669"/>
    <property type="project" value="InterPro"/>
</dbReference>
<reference evidence="9 10" key="1">
    <citation type="submission" date="2011-08" db="EMBL/GenBank/DDBJ databases">
        <title>Complete sequence of Thermoanaerobacter wiegelii Rt8.B1.</title>
        <authorList>
            <consortium name="US DOE Joint Genome Institute"/>
            <person name="Lucas S."/>
            <person name="Han J."/>
            <person name="Lapidus A."/>
            <person name="Cheng J.-F."/>
            <person name="Goodwin L."/>
            <person name="Pitluck S."/>
            <person name="Peters L."/>
            <person name="Mikhailova N."/>
            <person name="Zeytun A."/>
            <person name="Daligault H."/>
            <person name="Detter J.C."/>
            <person name="Han C."/>
            <person name="Tapia R."/>
            <person name="Land M."/>
            <person name="Hauser L."/>
            <person name="Kyrpides N."/>
            <person name="Ivanova N."/>
            <person name="Pagani I."/>
            <person name="Hemme C."/>
            <person name="Woyke T."/>
        </authorList>
    </citation>
    <scope>NUCLEOTIDE SEQUENCE [LARGE SCALE GENOMIC DNA]</scope>
    <source>
        <strain evidence="9 10">Rt8.B1</strain>
    </source>
</reference>
<keyword evidence="3" id="KW-0963">Cytoplasm</keyword>